<proteinExistence type="predicted"/>
<protein>
    <submittedName>
        <fullName evidence="2">Putative secreted protein</fullName>
    </submittedName>
</protein>
<sequence>MAAHGVPLWCTRISLWPCWLLAASCYRSRCGCPADTERLSKLTRPKPMRSDPQIITRSPYNGLAFGSP</sequence>
<evidence type="ECO:0000313" key="2">
    <source>
        <dbReference type="EMBL" id="MXU82383.1"/>
    </source>
</evidence>
<reference evidence="2" key="1">
    <citation type="submission" date="2019-12" db="EMBL/GenBank/DDBJ databases">
        <title>An insight into the sialome of adult female Ixodes ricinus ticks feeding for 6 days.</title>
        <authorList>
            <person name="Perner J."/>
            <person name="Ribeiro J.M.C."/>
        </authorList>
    </citation>
    <scope>NUCLEOTIDE SEQUENCE</scope>
    <source>
        <strain evidence="2">Semi-engorged</strain>
        <tissue evidence="2">Salivary glands</tissue>
    </source>
</reference>
<feature type="signal peptide" evidence="1">
    <location>
        <begin position="1"/>
        <end position="22"/>
    </location>
</feature>
<feature type="chain" id="PRO_5025390116" evidence="1">
    <location>
        <begin position="23"/>
        <end position="68"/>
    </location>
</feature>
<accession>A0A6B0U8M8</accession>
<organism evidence="2">
    <name type="scientific">Ixodes ricinus</name>
    <name type="common">Common tick</name>
    <name type="synonym">Acarus ricinus</name>
    <dbReference type="NCBI Taxonomy" id="34613"/>
    <lineage>
        <taxon>Eukaryota</taxon>
        <taxon>Metazoa</taxon>
        <taxon>Ecdysozoa</taxon>
        <taxon>Arthropoda</taxon>
        <taxon>Chelicerata</taxon>
        <taxon>Arachnida</taxon>
        <taxon>Acari</taxon>
        <taxon>Parasitiformes</taxon>
        <taxon>Ixodida</taxon>
        <taxon>Ixodoidea</taxon>
        <taxon>Ixodidae</taxon>
        <taxon>Ixodinae</taxon>
        <taxon>Ixodes</taxon>
    </lineage>
</organism>
<evidence type="ECO:0000256" key="1">
    <source>
        <dbReference type="SAM" id="SignalP"/>
    </source>
</evidence>
<dbReference type="AlphaFoldDB" id="A0A6B0U8M8"/>
<keyword evidence="1" id="KW-0732">Signal</keyword>
<name>A0A6B0U8M8_IXORI</name>
<dbReference type="EMBL" id="GIFC01000300">
    <property type="protein sequence ID" value="MXU82383.1"/>
    <property type="molecule type" value="Transcribed_RNA"/>
</dbReference>